<dbReference type="AlphaFoldDB" id="A0A9N8L1Q4"/>
<evidence type="ECO:0008006" key="8">
    <source>
        <dbReference type="Google" id="ProtNLM"/>
    </source>
</evidence>
<feature type="chain" id="PRO_5040318579" description="OPA3-like protein" evidence="5">
    <location>
        <begin position="23"/>
        <end position="191"/>
    </location>
</feature>
<dbReference type="Proteomes" id="UP001154114">
    <property type="component" value="Chromosome 4"/>
</dbReference>
<evidence type="ECO:0000256" key="2">
    <source>
        <dbReference type="ARBA" id="ARBA00023054"/>
    </source>
</evidence>
<organism evidence="6 7">
    <name type="scientific">Chrysodeixis includens</name>
    <name type="common">Soybean looper</name>
    <name type="synonym">Pseudoplusia includens</name>
    <dbReference type="NCBI Taxonomy" id="689277"/>
    <lineage>
        <taxon>Eukaryota</taxon>
        <taxon>Metazoa</taxon>
        <taxon>Ecdysozoa</taxon>
        <taxon>Arthropoda</taxon>
        <taxon>Hexapoda</taxon>
        <taxon>Insecta</taxon>
        <taxon>Pterygota</taxon>
        <taxon>Neoptera</taxon>
        <taxon>Endopterygota</taxon>
        <taxon>Lepidoptera</taxon>
        <taxon>Glossata</taxon>
        <taxon>Ditrysia</taxon>
        <taxon>Noctuoidea</taxon>
        <taxon>Noctuidae</taxon>
        <taxon>Plusiinae</taxon>
        <taxon>Chrysodeixis</taxon>
    </lineage>
</organism>
<comment type="similarity">
    <text evidence="1">Belongs to the OPA3 family.</text>
</comment>
<evidence type="ECO:0000313" key="6">
    <source>
        <dbReference type="EMBL" id="CAD0196465.1"/>
    </source>
</evidence>
<evidence type="ECO:0000313" key="7">
    <source>
        <dbReference type="Proteomes" id="UP001154114"/>
    </source>
</evidence>
<accession>A0A9N8L1Q4</accession>
<proteinExistence type="inferred from homology"/>
<feature type="region of interest" description="Disordered" evidence="4">
    <location>
        <begin position="143"/>
        <end position="191"/>
    </location>
</feature>
<sequence length="191" mass="20965">MVRFPMFRLATLLAWQLSTPIADRIKVFTRRHPRYGHMLCAGAGRVFHVLELRLRLWMLGLSQPRHMPPISQKNALDAGAYILGEVVLFAIGGAIAVLEVNRQASKLDDKVLDKELYAKLEELQNELVVQQQDLDRLQGKLRALAGSPPAPRGVDVSPALPATPAPRAPASPHPEEGPPPALPLPADECDD</sequence>
<evidence type="ECO:0000256" key="3">
    <source>
        <dbReference type="SAM" id="Coils"/>
    </source>
</evidence>
<protein>
    <recommendedName>
        <fullName evidence="8">OPA3-like protein</fullName>
    </recommendedName>
</protein>
<feature type="compositionally biased region" description="Pro residues" evidence="4">
    <location>
        <begin position="161"/>
        <end position="183"/>
    </location>
</feature>
<keyword evidence="5" id="KW-0732">Signal</keyword>
<evidence type="ECO:0000256" key="5">
    <source>
        <dbReference type="SAM" id="SignalP"/>
    </source>
</evidence>
<dbReference type="EMBL" id="LR824007">
    <property type="protein sequence ID" value="CAD0196465.1"/>
    <property type="molecule type" value="Genomic_DNA"/>
</dbReference>
<dbReference type="GO" id="GO:0005739">
    <property type="term" value="C:mitochondrion"/>
    <property type="evidence" value="ECO:0007669"/>
    <property type="project" value="TreeGrafter"/>
</dbReference>
<dbReference type="GO" id="GO:0019216">
    <property type="term" value="P:regulation of lipid metabolic process"/>
    <property type="evidence" value="ECO:0007669"/>
    <property type="project" value="TreeGrafter"/>
</dbReference>
<reference evidence="6" key="1">
    <citation type="submission" date="2021-12" db="EMBL/GenBank/DDBJ databases">
        <authorList>
            <person name="King R."/>
        </authorList>
    </citation>
    <scope>NUCLEOTIDE SEQUENCE</scope>
</reference>
<keyword evidence="2 3" id="KW-0175">Coiled coil</keyword>
<keyword evidence="7" id="KW-1185">Reference proteome</keyword>
<name>A0A9N8L1Q4_CHRIL</name>
<gene>
    <name evidence="6" type="ORF">CINC_LOCUS10755</name>
</gene>
<feature type="coiled-coil region" evidence="3">
    <location>
        <begin position="113"/>
        <end position="140"/>
    </location>
</feature>
<feature type="signal peptide" evidence="5">
    <location>
        <begin position="1"/>
        <end position="22"/>
    </location>
</feature>
<dbReference type="OrthoDB" id="2129069at2759"/>
<dbReference type="PANTHER" id="PTHR12499:SF0">
    <property type="entry name" value="OPTIC ATROPHY 3 PROTEIN"/>
    <property type="match status" value="1"/>
</dbReference>
<dbReference type="Pfam" id="PF07047">
    <property type="entry name" value="OPA3"/>
    <property type="match status" value="1"/>
</dbReference>
<dbReference type="InterPro" id="IPR010754">
    <property type="entry name" value="OPA3-like"/>
</dbReference>
<evidence type="ECO:0000256" key="1">
    <source>
        <dbReference type="ARBA" id="ARBA00007584"/>
    </source>
</evidence>
<evidence type="ECO:0000256" key="4">
    <source>
        <dbReference type="SAM" id="MobiDB-lite"/>
    </source>
</evidence>
<dbReference type="PANTHER" id="PTHR12499">
    <property type="entry name" value="OPTIC ATROPHY 3 PROTEIN OPA3"/>
    <property type="match status" value="1"/>
</dbReference>